<reference evidence="1" key="1">
    <citation type="submission" date="2021-06" db="EMBL/GenBank/DDBJ databases">
        <authorList>
            <person name="Nardi T."/>
            <person name="Nardi T."/>
        </authorList>
    </citation>
    <scope>NUCLEOTIDE SEQUENCE</scope>
</reference>
<accession>A0A8S4C469</accession>
<name>A0A8S4C469_9ACAR</name>
<dbReference type="EMBL" id="CAJVAF010000318">
    <property type="protein sequence ID" value="CAG7596942.1"/>
    <property type="molecule type" value="Genomic_DNA"/>
</dbReference>
<comment type="caution">
    <text evidence="1">The sequence shown here is derived from an EMBL/GenBank/DDBJ whole genome shotgun (WGS) entry which is preliminary data.</text>
</comment>
<dbReference type="Proteomes" id="UP000837675">
    <property type="component" value="Unassembled WGS sequence"/>
</dbReference>
<evidence type="ECO:0000313" key="1">
    <source>
        <dbReference type="EMBL" id="CAG7596942.1"/>
    </source>
</evidence>
<gene>
    <name evidence="1" type="ORF">MHYMCMPASI_00898</name>
</gene>
<evidence type="ECO:0000313" key="2">
    <source>
        <dbReference type="Proteomes" id="UP000837675"/>
    </source>
</evidence>
<feature type="non-terminal residue" evidence="1">
    <location>
        <position position="1"/>
    </location>
</feature>
<protein>
    <submittedName>
        <fullName evidence="1">Uncharacterized protein</fullName>
    </submittedName>
</protein>
<dbReference type="AlphaFoldDB" id="A0A8S4C469"/>
<organism evidence="1 2">
    <name type="scientific">Hyalomma marginatum</name>
    <dbReference type="NCBI Taxonomy" id="34627"/>
    <lineage>
        <taxon>Eukaryota</taxon>
        <taxon>Metazoa</taxon>
        <taxon>Ecdysozoa</taxon>
        <taxon>Arthropoda</taxon>
        <taxon>Chelicerata</taxon>
        <taxon>Arachnida</taxon>
        <taxon>Acari</taxon>
        <taxon>Parasitiformes</taxon>
        <taxon>Ixodida</taxon>
        <taxon>Ixodoidea</taxon>
        <taxon>Ixodidae</taxon>
        <taxon>Hyalomminae</taxon>
        <taxon>Hyalomma</taxon>
    </lineage>
</organism>
<sequence length="93" mass="10520">VLHSYEKAIPSNGLLLFHCTSYLRSNEFNYISLETALSDIVIISQLPINWISIMSSGRSNIISCGKFGTIEFVHTKQKPDSIMPQLEYDGRKL</sequence>
<keyword evidence="2" id="KW-1185">Reference proteome</keyword>
<proteinExistence type="predicted"/>